<dbReference type="EMBL" id="MZGX01000006">
    <property type="protein sequence ID" value="OPX44993.1"/>
    <property type="molecule type" value="Genomic_DNA"/>
</dbReference>
<comment type="caution">
    <text evidence="2">The sequence shown here is derived from an EMBL/GenBank/DDBJ whole genome shotgun (WGS) entry which is preliminary data.</text>
</comment>
<evidence type="ECO:0000313" key="3">
    <source>
        <dbReference type="Proteomes" id="UP000191554"/>
    </source>
</evidence>
<dbReference type="AlphaFoldDB" id="A0A1V4SMH4"/>
<feature type="region of interest" description="Disordered" evidence="1">
    <location>
        <begin position="174"/>
        <end position="195"/>
    </location>
</feature>
<dbReference type="RefSeq" id="WP_080063675.1">
    <property type="nucleotide sequence ID" value="NZ_MZGX01000006.1"/>
</dbReference>
<protein>
    <submittedName>
        <fullName evidence="2">Uncharacterized protein</fullName>
    </submittedName>
</protein>
<gene>
    <name evidence="2" type="ORF">CLHUN_12250</name>
</gene>
<feature type="compositionally biased region" description="Basic residues" evidence="1">
    <location>
        <begin position="180"/>
        <end position="195"/>
    </location>
</feature>
<evidence type="ECO:0000256" key="1">
    <source>
        <dbReference type="SAM" id="MobiDB-lite"/>
    </source>
</evidence>
<keyword evidence="3" id="KW-1185">Reference proteome</keyword>
<organism evidence="2 3">
    <name type="scientific">Ruminiclostridium hungatei</name>
    <name type="common">Clostridium hungatei</name>
    <dbReference type="NCBI Taxonomy" id="48256"/>
    <lineage>
        <taxon>Bacteria</taxon>
        <taxon>Bacillati</taxon>
        <taxon>Bacillota</taxon>
        <taxon>Clostridia</taxon>
        <taxon>Eubacteriales</taxon>
        <taxon>Oscillospiraceae</taxon>
        <taxon>Ruminiclostridium</taxon>
    </lineage>
</organism>
<dbReference type="Proteomes" id="UP000191554">
    <property type="component" value="Unassembled WGS sequence"/>
</dbReference>
<name>A0A1V4SMH4_RUMHU</name>
<sequence length="195" mass="22145">MNINQKIHNNIISLMQPNKLYGVFRQNGQGLDGKNGQSGRNPTGTCCMGSVWDSSKGENDIKESINKLREYDRDIQARAYENTARRLELERLEREEVTARNLHEKGLVLARHEDTLNCYSFGKLLSAKGKMHASNTSSKAEEVGKELKESVEFGIAAARVAVRRKNNRIKEENEQALAKRNSRKNKPRKHINVVL</sequence>
<proteinExistence type="predicted"/>
<reference evidence="2 3" key="1">
    <citation type="submission" date="2017-03" db="EMBL/GenBank/DDBJ databases">
        <title>Genome sequence of Clostridium hungatei DSM 14427.</title>
        <authorList>
            <person name="Poehlein A."/>
            <person name="Daniel R."/>
        </authorList>
    </citation>
    <scope>NUCLEOTIDE SEQUENCE [LARGE SCALE GENOMIC DNA]</scope>
    <source>
        <strain evidence="2 3">DSM 14427</strain>
    </source>
</reference>
<accession>A0A1V4SMH4</accession>
<evidence type="ECO:0000313" key="2">
    <source>
        <dbReference type="EMBL" id="OPX44993.1"/>
    </source>
</evidence>